<dbReference type="InterPro" id="IPR023393">
    <property type="entry name" value="START-like_dom_sf"/>
</dbReference>
<accession>A0A2N9F383</accession>
<dbReference type="SMART" id="SM01037">
    <property type="entry name" value="Bet_v_1"/>
    <property type="match status" value="1"/>
</dbReference>
<feature type="domain" description="Bet v I/Major latex protein" evidence="1">
    <location>
        <begin position="2"/>
        <end position="126"/>
    </location>
</feature>
<name>A0A2N9F383_FAGSY</name>
<dbReference type="InterPro" id="IPR051761">
    <property type="entry name" value="MLP-like_ligand-binding"/>
</dbReference>
<dbReference type="GO" id="GO:0006952">
    <property type="term" value="P:defense response"/>
    <property type="evidence" value="ECO:0007669"/>
    <property type="project" value="InterPro"/>
</dbReference>
<evidence type="ECO:0000259" key="1">
    <source>
        <dbReference type="SMART" id="SM01037"/>
    </source>
</evidence>
<organism evidence="2">
    <name type="scientific">Fagus sylvatica</name>
    <name type="common">Beechnut</name>
    <dbReference type="NCBI Taxonomy" id="28930"/>
    <lineage>
        <taxon>Eukaryota</taxon>
        <taxon>Viridiplantae</taxon>
        <taxon>Streptophyta</taxon>
        <taxon>Embryophyta</taxon>
        <taxon>Tracheophyta</taxon>
        <taxon>Spermatophyta</taxon>
        <taxon>Magnoliopsida</taxon>
        <taxon>eudicotyledons</taxon>
        <taxon>Gunneridae</taxon>
        <taxon>Pentapetalae</taxon>
        <taxon>rosids</taxon>
        <taxon>fabids</taxon>
        <taxon>Fagales</taxon>
        <taxon>Fagaceae</taxon>
        <taxon>Fagus</taxon>
    </lineage>
</organism>
<sequence>MSLVGKVEADVEIKAAPEKFHELFSSRPHHISNVSPGKIQGCALHEGDWGKEGTVVFWDYVHDGKAKVAKEIIESIDEKNNSITFKVIEGDLLEEYKNIKITIQATAKGIYKKAMFYPSTMYNNKTPRVFV</sequence>
<dbReference type="CDD" id="cd07816">
    <property type="entry name" value="Bet_v1-like"/>
    <property type="match status" value="1"/>
</dbReference>
<dbReference type="Gene3D" id="3.30.530.20">
    <property type="match status" value="1"/>
</dbReference>
<dbReference type="AlphaFoldDB" id="A0A2N9F383"/>
<proteinExistence type="predicted"/>
<reference evidence="2" key="1">
    <citation type="submission" date="2018-02" db="EMBL/GenBank/DDBJ databases">
        <authorList>
            <person name="Cohen D.B."/>
            <person name="Kent A.D."/>
        </authorList>
    </citation>
    <scope>NUCLEOTIDE SEQUENCE</scope>
</reference>
<dbReference type="PANTHER" id="PTHR31907">
    <property type="entry name" value="MLP-LIKE PROTEIN 423"/>
    <property type="match status" value="1"/>
</dbReference>
<dbReference type="InterPro" id="IPR000916">
    <property type="entry name" value="Bet_v_I/MLP"/>
</dbReference>
<protein>
    <recommendedName>
        <fullName evidence="1">Bet v I/Major latex protein domain-containing protein</fullName>
    </recommendedName>
</protein>
<evidence type="ECO:0000313" key="2">
    <source>
        <dbReference type="EMBL" id="SPC81450.1"/>
    </source>
</evidence>
<dbReference type="EMBL" id="OIVN01000515">
    <property type="protein sequence ID" value="SPC81450.1"/>
    <property type="molecule type" value="Genomic_DNA"/>
</dbReference>
<dbReference type="Pfam" id="PF00407">
    <property type="entry name" value="Bet_v_1"/>
    <property type="match status" value="1"/>
</dbReference>
<gene>
    <name evidence="2" type="ORF">FSB_LOCUS9332</name>
</gene>
<dbReference type="SUPFAM" id="SSF55961">
    <property type="entry name" value="Bet v1-like"/>
    <property type="match status" value="1"/>
</dbReference>